<keyword evidence="4" id="KW-0597">Phosphoprotein</keyword>
<dbReference type="AlphaFoldDB" id="A0A9E5JQS9"/>
<evidence type="ECO:0000313" key="16">
    <source>
        <dbReference type="Proteomes" id="UP000787472"/>
    </source>
</evidence>
<evidence type="ECO:0000256" key="8">
    <source>
        <dbReference type="ARBA" id="ARBA00022777"/>
    </source>
</evidence>
<organism evidence="15 16">
    <name type="scientific">Pseudomaricurvus hydrocarbonicus</name>
    <dbReference type="NCBI Taxonomy" id="1470433"/>
    <lineage>
        <taxon>Bacteria</taxon>
        <taxon>Pseudomonadati</taxon>
        <taxon>Pseudomonadota</taxon>
        <taxon>Gammaproteobacteria</taxon>
        <taxon>Cellvibrionales</taxon>
        <taxon>Cellvibrionaceae</taxon>
        <taxon>Pseudomaricurvus</taxon>
    </lineage>
</organism>
<accession>A0A9E5JQS9</accession>
<dbReference type="EMBL" id="JAAONZ010000003">
    <property type="protein sequence ID" value="NHO64992.1"/>
    <property type="molecule type" value="Genomic_DNA"/>
</dbReference>
<dbReference type="Proteomes" id="UP000787472">
    <property type="component" value="Unassembled WGS sequence"/>
</dbReference>
<evidence type="ECO:0000256" key="4">
    <source>
        <dbReference type="ARBA" id="ARBA00022553"/>
    </source>
</evidence>
<dbReference type="InterPro" id="IPR003661">
    <property type="entry name" value="HisK_dim/P_dom"/>
</dbReference>
<comment type="caution">
    <text evidence="15">The sequence shown here is derived from an EMBL/GenBank/DDBJ whole genome shotgun (WGS) entry which is preliminary data.</text>
</comment>
<dbReference type="GO" id="GO:0005524">
    <property type="term" value="F:ATP binding"/>
    <property type="evidence" value="ECO:0007669"/>
    <property type="project" value="UniProtKB-KW"/>
</dbReference>
<protein>
    <recommendedName>
        <fullName evidence="3">histidine kinase</fullName>
        <ecNumber evidence="3">2.7.13.3</ecNumber>
    </recommendedName>
</protein>
<keyword evidence="12 13" id="KW-0472">Membrane</keyword>
<dbReference type="InterPro" id="IPR036097">
    <property type="entry name" value="HisK_dim/P_sf"/>
</dbReference>
<dbReference type="PANTHER" id="PTHR45436">
    <property type="entry name" value="SENSOR HISTIDINE KINASE YKOH"/>
    <property type="match status" value="1"/>
</dbReference>
<dbReference type="Gene3D" id="1.10.287.130">
    <property type="match status" value="1"/>
</dbReference>
<dbReference type="PANTHER" id="PTHR45436:SF14">
    <property type="entry name" value="SENSOR PROTEIN QSEC"/>
    <property type="match status" value="1"/>
</dbReference>
<dbReference type="Pfam" id="PF00512">
    <property type="entry name" value="HisKA"/>
    <property type="match status" value="1"/>
</dbReference>
<keyword evidence="8 15" id="KW-0418">Kinase</keyword>
<dbReference type="Gene3D" id="3.30.565.10">
    <property type="entry name" value="Histidine kinase-like ATPase, C-terminal domain"/>
    <property type="match status" value="1"/>
</dbReference>
<dbReference type="InterPro" id="IPR004358">
    <property type="entry name" value="Sig_transdc_His_kin-like_C"/>
</dbReference>
<dbReference type="PRINTS" id="PR00344">
    <property type="entry name" value="BCTRLSENSOR"/>
</dbReference>
<dbReference type="InterPro" id="IPR003594">
    <property type="entry name" value="HATPase_dom"/>
</dbReference>
<evidence type="ECO:0000256" key="12">
    <source>
        <dbReference type="ARBA" id="ARBA00023136"/>
    </source>
</evidence>
<keyword evidence="11" id="KW-0902">Two-component regulatory system</keyword>
<name>A0A9E5JQS9_9GAMM</name>
<reference evidence="15" key="1">
    <citation type="submission" date="2020-03" db="EMBL/GenBank/DDBJ databases">
        <authorList>
            <person name="Guo F."/>
        </authorList>
    </citation>
    <scope>NUCLEOTIDE SEQUENCE</scope>
    <source>
        <strain evidence="15">JCM 30134</strain>
    </source>
</reference>
<dbReference type="SMART" id="SM00387">
    <property type="entry name" value="HATPase_c"/>
    <property type="match status" value="1"/>
</dbReference>
<evidence type="ECO:0000256" key="2">
    <source>
        <dbReference type="ARBA" id="ARBA00004141"/>
    </source>
</evidence>
<keyword evidence="5" id="KW-0808">Transferase</keyword>
<keyword evidence="10 13" id="KW-1133">Transmembrane helix</keyword>
<gene>
    <name evidence="15" type="ORF">G8770_05485</name>
</gene>
<sequence>MRSIRTFLVIVLLSCICLVTFLAVLHGYRSSLTEAEELLERQLVDLAQLVAVIDSNHDKPVLEHYSSDIWFQVWSAQLRLEFRSENAPQQRVVELNPLAGERFHRVSFQGNSWRVVLRQFNAELAAPIWVVVAVREDIYAALTEGIILKSVLPIIWVLPLLGLLIWGVVSVGMHPLNRLANLLGHRKSDDLTPLNREGYPAELLVLVDSTNDLLIRLSEAFEREKRFSADAAHELRTPLAVLKVNLHNLAKNNNLDEGDYRALVSSADRIGSSIEQLLSLYRTSAQERDQALSSVDVAKIARSIVADCYAECLRKDQQIELEAETLNLVSDPIAISTLLRNLVDNAVKYTPEGGRILVTVRRASEGAVGDLVAGDGGDISAGNGAVIEGVTVQVEDSGPGIPEDRRKRVFDRFYRLGGDQHDSTVQGSGLGLSIVEHIVRLHHGGIALGQSSALGGLCIQVTLYSRNGLEA</sequence>
<feature type="transmembrane region" description="Helical" evidence="13">
    <location>
        <begin position="154"/>
        <end position="176"/>
    </location>
</feature>
<dbReference type="Pfam" id="PF02518">
    <property type="entry name" value="HATPase_c"/>
    <property type="match status" value="1"/>
</dbReference>
<evidence type="ECO:0000256" key="13">
    <source>
        <dbReference type="SAM" id="Phobius"/>
    </source>
</evidence>
<dbReference type="SMART" id="SM00388">
    <property type="entry name" value="HisKA"/>
    <property type="match status" value="1"/>
</dbReference>
<dbReference type="InterPro" id="IPR050428">
    <property type="entry name" value="TCS_sensor_his_kinase"/>
</dbReference>
<keyword evidence="16" id="KW-1185">Reference proteome</keyword>
<keyword evidence="7" id="KW-0547">Nucleotide-binding</keyword>
<feature type="domain" description="Histidine kinase" evidence="14">
    <location>
        <begin position="230"/>
        <end position="467"/>
    </location>
</feature>
<evidence type="ECO:0000256" key="10">
    <source>
        <dbReference type="ARBA" id="ARBA00022989"/>
    </source>
</evidence>
<dbReference type="GO" id="GO:0000155">
    <property type="term" value="F:phosphorelay sensor kinase activity"/>
    <property type="evidence" value="ECO:0007669"/>
    <property type="project" value="InterPro"/>
</dbReference>
<comment type="subcellular location">
    <subcellularLocation>
        <location evidence="2">Membrane</location>
        <topology evidence="2">Multi-pass membrane protein</topology>
    </subcellularLocation>
</comment>
<proteinExistence type="predicted"/>
<keyword evidence="9" id="KW-0067">ATP-binding</keyword>
<dbReference type="PROSITE" id="PS50109">
    <property type="entry name" value="HIS_KIN"/>
    <property type="match status" value="1"/>
</dbReference>
<dbReference type="EC" id="2.7.13.3" evidence="3"/>
<comment type="catalytic activity">
    <reaction evidence="1">
        <text>ATP + protein L-histidine = ADP + protein N-phospho-L-histidine.</text>
        <dbReference type="EC" id="2.7.13.3"/>
    </reaction>
</comment>
<evidence type="ECO:0000256" key="7">
    <source>
        <dbReference type="ARBA" id="ARBA00022741"/>
    </source>
</evidence>
<dbReference type="GO" id="GO:0005886">
    <property type="term" value="C:plasma membrane"/>
    <property type="evidence" value="ECO:0007669"/>
    <property type="project" value="TreeGrafter"/>
</dbReference>
<evidence type="ECO:0000313" key="15">
    <source>
        <dbReference type="EMBL" id="NHO64992.1"/>
    </source>
</evidence>
<evidence type="ECO:0000256" key="1">
    <source>
        <dbReference type="ARBA" id="ARBA00000085"/>
    </source>
</evidence>
<dbReference type="SUPFAM" id="SSF55874">
    <property type="entry name" value="ATPase domain of HSP90 chaperone/DNA topoisomerase II/histidine kinase"/>
    <property type="match status" value="1"/>
</dbReference>
<evidence type="ECO:0000259" key="14">
    <source>
        <dbReference type="PROSITE" id="PS50109"/>
    </source>
</evidence>
<dbReference type="RefSeq" id="WP_167182908.1">
    <property type="nucleotide sequence ID" value="NZ_JAAONZ010000003.1"/>
</dbReference>
<evidence type="ECO:0000256" key="3">
    <source>
        <dbReference type="ARBA" id="ARBA00012438"/>
    </source>
</evidence>
<dbReference type="InterPro" id="IPR005467">
    <property type="entry name" value="His_kinase_dom"/>
</dbReference>
<dbReference type="SUPFAM" id="SSF47384">
    <property type="entry name" value="Homodimeric domain of signal transducing histidine kinase"/>
    <property type="match status" value="1"/>
</dbReference>
<keyword evidence="6 13" id="KW-0812">Transmembrane</keyword>
<evidence type="ECO:0000256" key="6">
    <source>
        <dbReference type="ARBA" id="ARBA00022692"/>
    </source>
</evidence>
<evidence type="ECO:0000256" key="11">
    <source>
        <dbReference type="ARBA" id="ARBA00023012"/>
    </source>
</evidence>
<evidence type="ECO:0000256" key="9">
    <source>
        <dbReference type="ARBA" id="ARBA00022840"/>
    </source>
</evidence>
<dbReference type="CDD" id="cd00082">
    <property type="entry name" value="HisKA"/>
    <property type="match status" value="1"/>
</dbReference>
<evidence type="ECO:0000256" key="5">
    <source>
        <dbReference type="ARBA" id="ARBA00022679"/>
    </source>
</evidence>
<dbReference type="InterPro" id="IPR036890">
    <property type="entry name" value="HATPase_C_sf"/>
</dbReference>